<dbReference type="PROSITE" id="PS50883">
    <property type="entry name" value="EAL"/>
    <property type="match status" value="1"/>
</dbReference>
<dbReference type="Gene3D" id="3.30.450.40">
    <property type="match status" value="1"/>
</dbReference>
<sequence>MERPGSIKSSSVSQLNHQQANQLLKVQKDILEVVVRQNNYQHALEQLCISAEKILQNSAASIMLYNQSRTQLLVRAAPSLPQDAVDQLNGMVPGKKQGSCGTAVYEQTPQFVINTEEDLRWEGLRDFAREFKVIACWSIPIRDSNENVIGSFALSMFEKREANEFYRLLLETAANLASIVLLREKEEEKLQQAAHYDNLTGLPNRKNFYERLEHAIDLCSRKDTSLAILFIDLDNFKQVNDNRGHEAGDKVLQSVAQKMESCLRKEDSLARFGGDEFVLLVEDFGETTELSHIAEKILNAVEKESYGHSHWAISASIGISIYPQDSLNAAQLMQYADKAMYKAKFEGKNKYLFFKSSLSDFIQSRQKLAVELSNAVNSGEIKAYYQPIFELDTERLVGVEVLARWQHPVRGVIGPEEFIPIAEETGLIPKIGGIVTEQALTQCMSWWSQGIPEFKLSINLSARQLNAGAGDELSRMLSETGFPAKNLDVEITESAAMEKSARVVREIGHIGRLGVGVSIDDYGTGSSSIAHLNKLPVSTIKIDRSFVDEITTTNQLNSTAQTIVAMGHSMGISVIAEGVENDEQREYLKKLNCDCAQGYHFCKPLSQDEFRAFLKAS</sequence>
<dbReference type="NCBIfam" id="TIGR00254">
    <property type="entry name" value="GGDEF"/>
    <property type="match status" value="1"/>
</dbReference>
<dbReference type="SUPFAM" id="SSF141868">
    <property type="entry name" value="EAL domain-like"/>
    <property type="match status" value="1"/>
</dbReference>
<dbReference type="Proteomes" id="UP000315439">
    <property type="component" value="Unassembled WGS sequence"/>
</dbReference>
<dbReference type="PANTHER" id="PTHR44757">
    <property type="entry name" value="DIGUANYLATE CYCLASE DGCP"/>
    <property type="match status" value="1"/>
</dbReference>
<feature type="domain" description="GGDEF" evidence="3">
    <location>
        <begin position="224"/>
        <end position="356"/>
    </location>
</feature>
<proteinExistence type="predicted"/>
<comment type="cofactor">
    <cofactor evidence="1">
        <name>Mg(2+)</name>
        <dbReference type="ChEBI" id="CHEBI:18420"/>
    </cofactor>
</comment>
<dbReference type="Gene3D" id="3.20.20.450">
    <property type="entry name" value="EAL domain"/>
    <property type="match status" value="1"/>
</dbReference>
<evidence type="ECO:0000256" key="1">
    <source>
        <dbReference type="ARBA" id="ARBA00001946"/>
    </source>
</evidence>
<evidence type="ECO:0000259" key="2">
    <source>
        <dbReference type="PROSITE" id="PS50883"/>
    </source>
</evidence>
<reference evidence="4 5" key="1">
    <citation type="submission" date="2019-07" db="EMBL/GenBank/DDBJ databases">
        <title>Draft genome for Aliikangiella sp. M105.</title>
        <authorList>
            <person name="Wang G."/>
        </authorList>
    </citation>
    <scope>NUCLEOTIDE SEQUENCE [LARGE SCALE GENOMIC DNA]</scope>
    <source>
        <strain evidence="4 5">M105</strain>
    </source>
</reference>
<dbReference type="SMART" id="SM00052">
    <property type="entry name" value="EAL"/>
    <property type="match status" value="1"/>
</dbReference>
<dbReference type="InterPro" id="IPR035919">
    <property type="entry name" value="EAL_sf"/>
</dbReference>
<dbReference type="AlphaFoldDB" id="A0A545UAJ7"/>
<keyword evidence="5" id="KW-1185">Reference proteome</keyword>
<dbReference type="PANTHER" id="PTHR44757:SF2">
    <property type="entry name" value="BIOFILM ARCHITECTURE MAINTENANCE PROTEIN MBAA"/>
    <property type="match status" value="1"/>
</dbReference>
<name>A0A545UAJ7_9GAMM</name>
<accession>A0A545UAJ7</accession>
<dbReference type="InterPro" id="IPR029787">
    <property type="entry name" value="Nucleotide_cyclase"/>
</dbReference>
<dbReference type="RefSeq" id="WP_142932417.1">
    <property type="nucleotide sequence ID" value="NZ_ML660166.1"/>
</dbReference>
<dbReference type="SUPFAM" id="SSF55781">
    <property type="entry name" value="GAF domain-like"/>
    <property type="match status" value="1"/>
</dbReference>
<protein>
    <submittedName>
        <fullName evidence="4">EAL domain-containing protein</fullName>
    </submittedName>
</protein>
<dbReference type="InterPro" id="IPR003018">
    <property type="entry name" value="GAF"/>
</dbReference>
<gene>
    <name evidence="4" type="ORF">FLL46_16410</name>
</gene>
<dbReference type="Pfam" id="PF00563">
    <property type="entry name" value="EAL"/>
    <property type="match status" value="1"/>
</dbReference>
<dbReference type="SUPFAM" id="SSF55073">
    <property type="entry name" value="Nucleotide cyclase"/>
    <property type="match status" value="1"/>
</dbReference>
<dbReference type="Pfam" id="PF00990">
    <property type="entry name" value="GGDEF"/>
    <property type="match status" value="1"/>
</dbReference>
<dbReference type="SMART" id="SM00065">
    <property type="entry name" value="GAF"/>
    <property type="match status" value="1"/>
</dbReference>
<dbReference type="InterPro" id="IPR029016">
    <property type="entry name" value="GAF-like_dom_sf"/>
</dbReference>
<dbReference type="EMBL" id="VIKS01000010">
    <property type="protein sequence ID" value="TQV86494.1"/>
    <property type="molecule type" value="Genomic_DNA"/>
</dbReference>
<evidence type="ECO:0000259" key="3">
    <source>
        <dbReference type="PROSITE" id="PS50887"/>
    </source>
</evidence>
<dbReference type="InterPro" id="IPR043128">
    <property type="entry name" value="Rev_trsase/Diguanyl_cyclase"/>
</dbReference>
<dbReference type="InterPro" id="IPR012226">
    <property type="entry name" value="Diguanyl_cyclase/Pdiesterase"/>
</dbReference>
<dbReference type="InterPro" id="IPR001633">
    <property type="entry name" value="EAL_dom"/>
</dbReference>
<dbReference type="Pfam" id="PF13185">
    <property type="entry name" value="GAF_2"/>
    <property type="match status" value="1"/>
</dbReference>
<dbReference type="PROSITE" id="PS50887">
    <property type="entry name" value="GGDEF"/>
    <property type="match status" value="1"/>
</dbReference>
<dbReference type="GO" id="GO:0003824">
    <property type="term" value="F:catalytic activity"/>
    <property type="evidence" value="ECO:0007669"/>
    <property type="project" value="UniProtKB-ARBA"/>
</dbReference>
<dbReference type="FunFam" id="3.30.70.270:FF:000001">
    <property type="entry name" value="Diguanylate cyclase domain protein"/>
    <property type="match status" value="1"/>
</dbReference>
<dbReference type="CDD" id="cd01948">
    <property type="entry name" value="EAL"/>
    <property type="match status" value="1"/>
</dbReference>
<organism evidence="4 5">
    <name type="scientific">Aliikangiella coralliicola</name>
    <dbReference type="NCBI Taxonomy" id="2592383"/>
    <lineage>
        <taxon>Bacteria</taxon>
        <taxon>Pseudomonadati</taxon>
        <taxon>Pseudomonadota</taxon>
        <taxon>Gammaproteobacteria</taxon>
        <taxon>Oceanospirillales</taxon>
        <taxon>Pleioneaceae</taxon>
        <taxon>Aliikangiella</taxon>
    </lineage>
</organism>
<evidence type="ECO:0000313" key="5">
    <source>
        <dbReference type="Proteomes" id="UP000315439"/>
    </source>
</evidence>
<dbReference type="PIRSF" id="PIRSF005925">
    <property type="entry name" value="Dos"/>
    <property type="match status" value="1"/>
</dbReference>
<dbReference type="Gene3D" id="3.30.70.270">
    <property type="match status" value="1"/>
</dbReference>
<dbReference type="SMART" id="SM00267">
    <property type="entry name" value="GGDEF"/>
    <property type="match status" value="1"/>
</dbReference>
<dbReference type="InterPro" id="IPR052155">
    <property type="entry name" value="Biofilm_reg_signaling"/>
</dbReference>
<evidence type="ECO:0000313" key="4">
    <source>
        <dbReference type="EMBL" id="TQV86494.1"/>
    </source>
</evidence>
<feature type="domain" description="EAL" evidence="2">
    <location>
        <begin position="365"/>
        <end position="617"/>
    </location>
</feature>
<dbReference type="OrthoDB" id="6168558at2"/>
<dbReference type="CDD" id="cd01949">
    <property type="entry name" value="GGDEF"/>
    <property type="match status" value="1"/>
</dbReference>
<dbReference type="InterPro" id="IPR000160">
    <property type="entry name" value="GGDEF_dom"/>
</dbReference>
<comment type="caution">
    <text evidence="4">The sequence shown here is derived from an EMBL/GenBank/DDBJ whole genome shotgun (WGS) entry which is preliminary data.</text>
</comment>